<dbReference type="AlphaFoldDB" id="A0AAN7CWP8"/>
<reference evidence="2" key="1">
    <citation type="journal article" date="2023" name="Mol. Phylogenet. Evol.">
        <title>Genome-scale phylogeny and comparative genomics of the fungal order Sordariales.</title>
        <authorList>
            <person name="Hensen N."/>
            <person name="Bonometti L."/>
            <person name="Westerberg I."/>
            <person name="Brannstrom I.O."/>
            <person name="Guillou S."/>
            <person name="Cros-Aarteil S."/>
            <person name="Calhoun S."/>
            <person name="Haridas S."/>
            <person name="Kuo A."/>
            <person name="Mondo S."/>
            <person name="Pangilinan J."/>
            <person name="Riley R."/>
            <person name="LaButti K."/>
            <person name="Andreopoulos B."/>
            <person name="Lipzen A."/>
            <person name="Chen C."/>
            <person name="Yan M."/>
            <person name="Daum C."/>
            <person name="Ng V."/>
            <person name="Clum A."/>
            <person name="Steindorff A."/>
            <person name="Ohm R.A."/>
            <person name="Martin F."/>
            <person name="Silar P."/>
            <person name="Natvig D.O."/>
            <person name="Lalanne C."/>
            <person name="Gautier V."/>
            <person name="Ament-Velasquez S.L."/>
            <person name="Kruys A."/>
            <person name="Hutchinson M.I."/>
            <person name="Powell A.J."/>
            <person name="Barry K."/>
            <person name="Miller A.N."/>
            <person name="Grigoriev I.V."/>
            <person name="Debuchy R."/>
            <person name="Gladieux P."/>
            <person name="Hiltunen Thoren M."/>
            <person name="Johannesson H."/>
        </authorList>
    </citation>
    <scope>NUCLEOTIDE SEQUENCE</scope>
    <source>
        <strain evidence="2">CBS 359.72</strain>
    </source>
</reference>
<name>A0AAN7CWP8_9PEZI</name>
<gene>
    <name evidence="2" type="ORF">C7999DRAFT_30866</name>
</gene>
<proteinExistence type="predicted"/>
<dbReference type="Proteomes" id="UP001303647">
    <property type="component" value="Unassembled WGS sequence"/>
</dbReference>
<evidence type="ECO:0000313" key="3">
    <source>
        <dbReference type="Proteomes" id="UP001303647"/>
    </source>
</evidence>
<sequence>MSGSGGFYKYRCKYFYTYNCPNWVYCNGHACAMCLAEGRDSAEAEAGALSRPPASATWQQAQQQQQQQQQHQRRQNATASTEICVPQAIHGTLRYTVMEIIPSDEPGNSGAYWVLRQKVMAAQALPYSTFTTSDTPRPVMTSVGVPGQMVY</sequence>
<organism evidence="2 3">
    <name type="scientific">Corynascus novoguineensis</name>
    <dbReference type="NCBI Taxonomy" id="1126955"/>
    <lineage>
        <taxon>Eukaryota</taxon>
        <taxon>Fungi</taxon>
        <taxon>Dikarya</taxon>
        <taxon>Ascomycota</taxon>
        <taxon>Pezizomycotina</taxon>
        <taxon>Sordariomycetes</taxon>
        <taxon>Sordariomycetidae</taxon>
        <taxon>Sordariales</taxon>
        <taxon>Chaetomiaceae</taxon>
        <taxon>Corynascus</taxon>
    </lineage>
</organism>
<protein>
    <submittedName>
        <fullName evidence="2">Uncharacterized protein</fullName>
    </submittedName>
</protein>
<evidence type="ECO:0000313" key="2">
    <source>
        <dbReference type="EMBL" id="KAK4248632.1"/>
    </source>
</evidence>
<comment type="caution">
    <text evidence="2">The sequence shown here is derived from an EMBL/GenBank/DDBJ whole genome shotgun (WGS) entry which is preliminary data.</text>
</comment>
<dbReference type="EMBL" id="MU857634">
    <property type="protein sequence ID" value="KAK4248632.1"/>
    <property type="molecule type" value="Genomic_DNA"/>
</dbReference>
<accession>A0AAN7CWP8</accession>
<evidence type="ECO:0000256" key="1">
    <source>
        <dbReference type="SAM" id="MobiDB-lite"/>
    </source>
</evidence>
<feature type="compositionally biased region" description="Low complexity" evidence="1">
    <location>
        <begin position="59"/>
        <end position="70"/>
    </location>
</feature>
<feature type="region of interest" description="Disordered" evidence="1">
    <location>
        <begin position="45"/>
        <end position="79"/>
    </location>
</feature>
<reference evidence="2" key="2">
    <citation type="submission" date="2023-05" db="EMBL/GenBank/DDBJ databases">
        <authorList>
            <consortium name="Lawrence Berkeley National Laboratory"/>
            <person name="Steindorff A."/>
            <person name="Hensen N."/>
            <person name="Bonometti L."/>
            <person name="Westerberg I."/>
            <person name="Brannstrom I.O."/>
            <person name="Guillou S."/>
            <person name="Cros-Aarteil S."/>
            <person name="Calhoun S."/>
            <person name="Haridas S."/>
            <person name="Kuo A."/>
            <person name="Mondo S."/>
            <person name="Pangilinan J."/>
            <person name="Riley R."/>
            <person name="Labutti K."/>
            <person name="Andreopoulos B."/>
            <person name="Lipzen A."/>
            <person name="Chen C."/>
            <person name="Yanf M."/>
            <person name="Daum C."/>
            <person name="Ng V."/>
            <person name="Clum A."/>
            <person name="Ohm R."/>
            <person name="Martin F."/>
            <person name="Silar P."/>
            <person name="Natvig D."/>
            <person name="Lalanne C."/>
            <person name="Gautier V."/>
            <person name="Ament-Velasquez S.L."/>
            <person name="Kruys A."/>
            <person name="Hutchinson M.I."/>
            <person name="Powell A.J."/>
            <person name="Barry K."/>
            <person name="Miller A.N."/>
            <person name="Grigoriev I.V."/>
            <person name="Debuchy R."/>
            <person name="Gladieux P."/>
            <person name="Thoren M.H."/>
            <person name="Johannesson H."/>
        </authorList>
    </citation>
    <scope>NUCLEOTIDE SEQUENCE</scope>
    <source>
        <strain evidence="2">CBS 359.72</strain>
    </source>
</reference>
<keyword evidence="3" id="KW-1185">Reference proteome</keyword>